<dbReference type="SUPFAM" id="SSF75217">
    <property type="entry name" value="alpha/beta knot"/>
    <property type="match status" value="1"/>
</dbReference>
<comment type="caution">
    <text evidence="15">The sequence shown here is derived from an EMBL/GenBank/DDBJ whole genome shotgun (WGS) entry which is preliminary data.</text>
</comment>
<evidence type="ECO:0000256" key="7">
    <source>
        <dbReference type="ARBA" id="ARBA00022603"/>
    </source>
</evidence>
<dbReference type="InterPro" id="IPR046886">
    <property type="entry name" value="RsmE_MTase_dom"/>
</dbReference>
<keyword evidence="16" id="KW-1185">Reference proteome</keyword>
<dbReference type="InterPro" id="IPR029026">
    <property type="entry name" value="tRNA_m1G_MTases_N"/>
</dbReference>
<dbReference type="AlphaFoldDB" id="A0A2S5JI98"/>
<evidence type="ECO:0000313" key="16">
    <source>
        <dbReference type="Proteomes" id="UP000239736"/>
    </source>
</evidence>
<gene>
    <name evidence="15" type="ORF">LV82_01107</name>
</gene>
<dbReference type="CDD" id="cd18084">
    <property type="entry name" value="RsmE-like"/>
    <property type="match status" value="1"/>
</dbReference>
<dbReference type="InterPro" id="IPR006700">
    <property type="entry name" value="RsmE"/>
</dbReference>
<dbReference type="GO" id="GO:0070042">
    <property type="term" value="F:rRNA (uridine-N3-)-methyltransferase activity"/>
    <property type="evidence" value="ECO:0007669"/>
    <property type="project" value="TreeGrafter"/>
</dbReference>
<accession>A0A2S5JI98</accession>
<dbReference type="InterPro" id="IPR046887">
    <property type="entry name" value="RsmE_PUA-like"/>
</dbReference>
<evidence type="ECO:0000256" key="1">
    <source>
        <dbReference type="ARBA" id="ARBA00004496"/>
    </source>
</evidence>
<reference evidence="15 16" key="1">
    <citation type="submission" date="2018-01" db="EMBL/GenBank/DDBJ databases">
        <title>Genomic Encyclopedia of Archaeal and Bacterial Type Strains, Phase II (KMG-II): from individual species to whole genera.</title>
        <authorList>
            <person name="Goeker M."/>
        </authorList>
    </citation>
    <scope>NUCLEOTIDE SEQUENCE [LARGE SCALE GENOMIC DNA]</scope>
    <source>
        <strain evidence="15 16">DSM 12048</strain>
    </source>
</reference>
<dbReference type="InterPro" id="IPR029028">
    <property type="entry name" value="Alpha/beta_knot_MTases"/>
</dbReference>
<dbReference type="NCBIfam" id="TIGR00046">
    <property type="entry name" value="RsmE family RNA methyltransferase"/>
    <property type="match status" value="1"/>
</dbReference>
<dbReference type="EC" id="2.1.1.193" evidence="3 12"/>
<dbReference type="Gene3D" id="2.40.240.20">
    <property type="entry name" value="Hypothetical PUA domain-like, domain 1"/>
    <property type="match status" value="1"/>
</dbReference>
<evidence type="ECO:0000259" key="14">
    <source>
        <dbReference type="Pfam" id="PF20260"/>
    </source>
</evidence>
<dbReference type="InterPro" id="IPR015947">
    <property type="entry name" value="PUA-like_sf"/>
</dbReference>
<evidence type="ECO:0000256" key="5">
    <source>
        <dbReference type="ARBA" id="ARBA00022490"/>
    </source>
</evidence>
<keyword evidence="9 12" id="KW-0949">S-adenosyl-L-methionine</keyword>
<evidence type="ECO:0000256" key="8">
    <source>
        <dbReference type="ARBA" id="ARBA00022679"/>
    </source>
</evidence>
<keyword evidence="7 12" id="KW-0489">Methyltransferase</keyword>
<comment type="subcellular location">
    <subcellularLocation>
        <location evidence="1 12">Cytoplasm</location>
    </subcellularLocation>
</comment>
<dbReference type="Proteomes" id="UP000239736">
    <property type="component" value="Unassembled WGS sequence"/>
</dbReference>
<dbReference type="SUPFAM" id="SSF88697">
    <property type="entry name" value="PUA domain-like"/>
    <property type="match status" value="1"/>
</dbReference>
<dbReference type="NCBIfam" id="NF008696">
    <property type="entry name" value="PRK11713.3-5"/>
    <property type="match status" value="1"/>
</dbReference>
<dbReference type="Pfam" id="PF20260">
    <property type="entry name" value="PUA_4"/>
    <property type="match status" value="1"/>
</dbReference>
<evidence type="ECO:0000256" key="4">
    <source>
        <dbReference type="ARBA" id="ARBA00013673"/>
    </source>
</evidence>
<evidence type="ECO:0000256" key="2">
    <source>
        <dbReference type="ARBA" id="ARBA00005528"/>
    </source>
</evidence>
<dbReference type="OrthoDB" id="9815641at2"/>
<dbReference type="Gene3D" id="3.40.1280.10">
    <property type="match status" value="1"/>
</dbReference>
<evidence type="ECO:0000256" key="3">
    <source>
        <dbReference type="ARBA" id="ARBA00012328"/>
    </source>
</evidence>
<comment type="function">
    <text evidence="10 12">Specifically methylates the N3 position of the uracil ring of uridine 1498 (m3U1498) in 16S rRNA. Acts on the fully assembled 30S ribosomal subunit.</text>
</comment>
<organism evidence="15 16">
    <name type="scientific">Albidovulum inexpectatum</name>
    <dbReference type="NCBI Taxonomy" id="196587"/>
    <lineage>
        <taxon>Bacteria</taxon>
        <taxon>Pseudomonadati</taxon>
        <taxon>Pseudomonadota</taxon>
        <taxon>Alphaproteobacteria</taxon>
        <taxon>Rhodobacterales</taxon>
        <taxon>Paracoccaceae</taxon>
        <taxon>Albidovulum</taxon>
    </lineage>
</organism>
<dbReference type="PANTHER" id="PTHR30027">
    <property type="entry name" value="RIBOSOMAL RNA SMALL SUBUNIT METHYLTRANSFERASE E"/>
    <property type="match status" value="1"/>
</dbReference>
<feature type="domain" description="Ribosomal RNA small subunit methyltransferase E PUA-like" evidence="14">
    <location>
        <begin position="23"/>
        <end position="63"/>
    </location>
</feature>
<keyword evidence="8 12" id="KW-0808">Transferase</keyword>
<name>A0A2S5JI98_9RHOB</name>
<evidence type="ECO:0000256" key="6">
    <source>
        <dbReference type="ARBA" id="ARBA00022552"/>
    </source>
</evidence>
<dbReference type="EMBL" id="PRDS01000003">
    <property type="protein sequence ID" value="PPB81068.1"/>
    <property type="molecule type" value="Genomic_DNA"/>
</dbReference>
<dbReference type="GO" id="GO:0070475">
    <property type="term" value="P:rRNA base methylation"/>
    <property type="evidence" value="ECO:0007669"/>
    <property type="project" value="TreeGrafter"/>
</dbReference>
<comment type="similarity">
    <text evidence="2 12">Belongs to the RNA methyltransferase RsmE family.</text>
</comment>
<keyword evidence="6 12" id="KW-0698">rRNA processing</keyword>
<dbReference type="PANTHER" id="PTHR30027:SF3">
    <property type="entry name" value="16S RRNA (URACIL(1498)-N(3))-METHYLTRANSFERASE"/>
    <property type="match status" value="1"/>
</dbReference>
<sequence>MRDTRIRLCLDQPLGAGQSVLLAEAQAHYLFGVMRLTEGARLLVFNGCDGEWLAEVSEARRKRGALTCLEQVRSQQMPPDLWLIFAPVKKARTDVIVEKAVELGAARLMPVLTDYTNSERFRRDKAEAHVREAAEQCGALWLPQVEDAQPLSRLLQGWPEGRTLFWADESRAGARDSFASAPDGPAGILIGPEGGFSPAERGRLTELPFVHPVSLGPRILRAETAAIAALTLWQATHGDWR</sequence>
<dbReference type="RefSeq" id="WP_104069818.1">
    <property type="nucleotide sequence ID" value="NZ_PRDS01000003.1"/>
</dbReference>
<feature type="domain" description="Ribosomal RNA small subunit methyltransferase E methyltransferase" evidence="13">
    <location>
        <begin position="78"/>
        <end position="234"/>
    </location>
</feature>
<keyword evidence="5 12" id="KW-0963">Cytoplasm</keyword>
<evidence type="ECO:0000313" key="15">
    <source>
        <dbReference type="EMBL" id="PPB81068.1"/>
    </source>
</evidence>
<evidence type="ECO:0000256" key="11">
    <source>
        <dbReference type="ARBA" id="ARBA00047944"/>
    </source>
</evidence>
<dbReference type="GO" id="GO:0005737">
    <property type="term" value="C:cytoplasm"/>
    <property type="evidence" value="ECO:0007669"/>
    <property type="project" value="UniProtKB-SubCell"/>
</dbReference>
<comment type="catalytic activity">
    <reaction evidence="11 12">
        <text>uridine(1498) in 16S rRNA + S-adenosyl-L-methionine = N(3)-methyluridine(1498) in 16S rRNA + S-adenosyl-L-homocysteine + H(+)</text>
        <dbReference type="Rhea" id="RHEA:42920"/>
        <dbReference type="Rhea" id="RHEA-COMP:10283"/>
        <dbReference type="Rhea" id="RHEA-COMP:10284"/>
        <dbReference type="ChEBI" id="CHEBI:15378"/>
        <dbReference type="ChEBI" id="CHEBI:57856"/>
        <dbReference type="ChEBI" id="CHEBI:59789"/>
        <dbReference type="ChEBI" id="CHEBI:65315"/>
        <dbReference type="ChEBI" id="CHEBI:74502"/>
        <dbReference type="EC" id="2.1.1.193"/>
    </reaction>
</comment>
<evidence type="ECO:0000256" key="12">
    <source>
        <dbReference type="PIRNR" id="PIRNR015601"/>
    </source>
</evidence>
<evidence type="ECO:0000256" key="10">
    <source>
        <dbReference type="ARBA" id="ARBA00025699"/>
    </source>
</evidence>
<protein>
    <recommendedName>
        <fullName evidence="4 12">Ribosomal RNA small subunit methyltransferase E</fullName>
        <ecNumber evidence="3 12">2.1.1.193</ecNumber>
    </recommendedName>
</protein>
<dbReference type="PIRSF" id="PIRSF015601">
    <property type="entry name" value="MTase_slr0722"/>
    <property type="match status" value="1"/>
</dbReference>
<evidence type="ECO:0000256" key="9">
    <source>
        <dbReference type="ARBA" id="ARBA00022691"/>
    </source>
</evidence>
<dbReference type="Pfam" id="PF04452">
    <property type="entry name" value="Methyltrans_RNA"/>
    <property type="match status" value="1"/>
</dbReference>
<proteinExistence type="inferred from homology"/>
<evidence type="ECO:0000259" key="13">
    <source>
        <dbReference type="Pfam" id="PF04452"/>
    </source>
</evidence>